<reference evidence="5 6" key="1">
    <citation type="submission" date="2011-08" db="EMBL/GenBank/DDBJ databases">
        <title>The Genome Sequence of Plasmodium vivax Brazil I.</title>
        <authorList>
            <consortium name="The Broad Institute Genome Sequencing Platform"/>
            <consortium name="The Broad Institute Genome Sequencing Center for Infectious Disease"/>
            <person name="Neafsey D."/>
            <person name="Carlton J."/>
            <person name="Barnwell J."/>
            <person name="Collins W."/>
            <person name="Escalante A."/>
            <person name="Mullikin J."/>
            <person name="Saul A."/>
            <person name="Guigo R."/>
            <person name="Camara F."/>
            <person name="Young S.K."/>
            <person name="Zeng Q."/>
            <person name="Gargeya S."/>
            <person name="Fitzgerald M."/>
            <person name="Haas B."/>
            <person name="Abouelleil A."/>
            <person name="Alvarado L."/>
            <person name="Arachchi H.M."/>
            <person name="Berlin A."/>
            <person name="Brown A."/>
            <person name="Chapman S.B."/>
            <person name="Chen Z."/>
            <person name="Dunbar C."/>
            <person name="Freedman E."/>
            <person name="Gearin G."/>
            <person name="Gellesch M."/>
            <person name="Goldberg J."/>
            <person name="Griggs A."/>
            <person name="Gujja S."/>
            <person name="Heiman D."/>
            <person name="Howarth C."/>
            <person name="Larson L."/>
            <person name="Lui A."/>
            <person name="MacDonald P.J.P."/>
            <person name="Montmayeur A."/>
            <person name="Murphy C."/>
            <person name="Neiman D."/>
            <person name="Pearson M."/>
            <person name="Priest M."/>
            <person name="Roberts A."/>
            <person name="Saif S."/>
            <person name="Shea T."/>
            <person name="Shenoy N."/>
            <person name="Sisk P."/>
            <person name="Stolte C."/>
            <person name="Sykes S."/>
            <person name="Wortman J."/>
            <person name="Nusbaum C."/>
            <person name="Birren B."/>
        </authorList>
    </citation>
    <scope>NUCLEOTIDE SEQUENCE [LARGE SCALE GENOMIC DNA]</scope>
    <source>
        <strain evidence="5 6">Brazil I</strain>
    </source>
</reference>
<sequence>MYVDLNLKFSSAKKAKAMVAKALNVGFSIVAVSVQYEEDNKAIPSEPFKIVNCFVGSENGKEKTNGKSCSGNYFVDRLDKEEELREQLVQMSSNQEGNYILVNRPNSLSVKNVCADFIMRGNCPLPTREELNGLRDRLMGASSGGSSSGSASGSTAANTRRGVSLANNTNTHVLRRVNIKYQDAVMMEHYSTFVKNSNFDIVAIEVSSADEINSVAMKLDCDIIFFNMSHTFAVLKKSDVQSALDRGIFFEISSLAAPSEEAHYYHAAINICSLFSIVPFGRIIVSSGALTDMQVVEPLNLLRLFFNFHKISYKDLIGCLTTTPIACVQRASVRKSLNTAVFQR</sequence>
<evidence type="ECO:0000313" key="5">
    <source>
        <dbReference type="EMBL" id="KMZ85636.1"/>
    </source>
</evidence>
<proteinExistence type="inferred from homology"/>
<evidence type="ECO:0000256" key="3">
    <source>
        <dbReference type="ARBA" id="ARBA00022694"/>
    </source>
</evidence>
<evidence type="ECO:0000256" key="2">
    <source>
        <dbReference type="ARBA" id="ARBA00007331"/>
    </source>
</evidence>
<dbReference type="GO" id="GO:0005655">
    <property type="term" value="C:nucleolar ribonuclease P complex"/>
    <property type="evidence" value="ECO:0007669"/>
    <property type="project" value="TreeGrafter"/>
</dbReference>
<comment type="similarity">
    <text evidence="2">Belongs to the eukaryotic/archaeal RNase P protein component 3 family.</text>
</comment>
<dbReference type="Proteomes" id="UP000053327">
    <property type="component" value="Unassembled WGS sequence"/>
</dbReference>
<keyword evidence="3" id="KW-0819">tRNA processing</keyword>
<organism evidence="5 6">
    <name type="scientific">Plasmodium vivax (strain Brazil I)</name>
    <dbReference type="NCBI Taxonomy" id="1033975"/>
    <lineage>
        <taxon>Eukaryota</taxon>
        <taxon>Sar</taxon>
        <taxon>Alveolata</taxon>
        <taxon>Apicomplexa</taxon>
        <taxon>Aconoidasida</taxon>
        <taxon>Haemosporida</taxon>
        <taxon>Plasmodiidae</taxon>
        <taxon>Plasmodium</taxon>
        <taxon>Plasmodium (Plasmodium)</taxon>
    </lineage>
</organism>
<evidence type="ECO:0000256" key="1">
    <source>
        <dbReference type="ARBA" id="ARBA00004123"/>
    </source>
</evidence>
<comment type="subcellular location">
    <subcellularLocation>
        <location evidence="1">Nucleus</location>
    </subcellularLocation>
</comment>
<name>A0A0J9SS44_PLAV1</name>
<dbReference type="EMBL" id="KQ234829">
    <property type="protein sequence ID" value="KMZ85636.1"/>
    <property type="molecule type" value="Genomic_DNA"/>
</dbReference>
<gene>
    <name evidence="5" type="ORF">PVBG_01146</name>
</gene>
<dbReference type="InterPro" id="IPR016195">
    <property type="entry name" value="Pol/histidinol_Pase-like"/>
</dbReference>
<dbReference type="PANTHER" id="PTHR13031">
    <property type="entry name" value="RIBONUCLEASE P SUBUNIT P30"/>
    <property type="match status" value="1"/>
</dbReference>
<accession>A0A0J9SS44</accession>
<dbReference type="Gene3D" id="3.20.20.140">
    <property type="entry name" value="Metal-dependent hydrolases"/>
    <property type="match status" value="1"/>
</dbReference>
<dbReference type="AlphaFoldDB" id="A0A0J9SS44"/>
<dbReference type="PANTHER" id="PTHR13031:SF0">
    <property type="entry name" value="RIBONUCLEASE P PROTEIN SUBUNIT P30"/>
    <property type="match status" value="1"/>
</dbReference>
<evidence type="ECO:0000256" key="4">
    <source>
        <dbReference type="SAM" id="MobiDB-lite"/>
    </source>
</evidence>
<evidence type="ECO:0000313" key="6">
    <source>
        <dbReference type="Proteomes" id="UP000053327"/>
    </source>
</evidence>
<feature type="region of interest" description="Disordered" evidence="4">
    <location>
        <begin position="137"/>
        <end position="162"/>
    </location>
</feature>
<dbReference type="GO" id="GO:0003723">
    <property type="term" value="F:RNA binding"/>
    <property type="evidence" value="ECO:0007669"/>
    <property type="project" value="TreeGrafter"/>
</dbReference>
<dbReference type="OrthoDB" id="17948at2759"/>
<dbReference type="Pfam" id="PF01876">
    <property type="entry name" value="RNase_P_p30"/>
    <property type="match status" value="1"/>
</dbReference>
<dbReference type="GO" id="GO:0008033">
    <property type="term" value="P:tRNA processing"/>
    <property type="evidence" value="ECO:0007669"/>
    <property type="project" value="UniProtKB-KW"/>
</dbReference>
<dbReference type="InterPro" id="IPR002738">
    <property type="entry name" value="RNase_P_p30"/>
</dbReference>
<protein>
    <submittedName>
        <fullName evidence="5">Uncharacterized protein</fullName>
    </submittedName>
</protein>
<feature type="compositionally biased region" description="Low complexity" evidence="4">
    <location>
        <begin position="148"/>
        <end position="157"/>
    </location>
</feature>
<dbReference type="SUPFAM" id="SSF89550">
    <property type="entry name" value="PHP domain-like"/>
    <property type="match status" value="1"/>
</dbReference>